<dbReference type="RefSeq" id="WP_345863912.1">
    <property type="nucleotide sequence ID" value="NZ_JBDIMF010000002.1"/>
</dbReference>
<keyword evidence="2" id="KW-1185">Reference proteome</keyword>
<dbReference type="PANTHER" id="PTHR36109:SF2">
    <property type="entry name" value="MEMBRANE PROTEIN"/>
    <property type="match status" value="1"/>
</dbReference>
<protein>
    <recommendedName>
        <fullName evidence="3">DUF1269 domain-containing protein</fullName>
    </recommendedName>
</protein>
<reference evidence="1 2" key="1">
    <citation type="submission" date="2024-05" db="EMBL/GenBank/DDBJ databases">
        <authorList>
            <person name="Liu Q."/>
            <person name="Xin Y.-H."/>
        </authorList>
    </citation>
    <scope>NUCLEOTIDE SEQUENCE [LARGE SCALE GENOMIC DNA]</scope>
    <source>
        <strain evidence="1 2">CGMCC 1.15349</strain>
    </source>
</reference>
<name>A0ABU9XTU1_9SPHN</name>
<evidence type="ECO:0000313" key="1">
    <source>
        <dbReference type="EMBL" id="MEN2786109.1"/>
    </source>
</evidence>
<proteinExistence type="predicted"/>
<dbReference type="PANTHER" id="PTHR36109">
    <property type="entry name" value="MEMBRANE PROTEIN-RELATED"/>
    <property type="match status" value="1"/>
</dbReference>
<accession>A0ABU9XTU1</accession>
<evidence type="ECO:0008006" key="3">
    <source>
        <dbReference type="Google" id="ProtNLM"/>
    </source>
</evidence>
<dbReference type="InterPro" id="IPR052948">
    <property type="entry name" value="Low_temp-induced_all0457"/>
</dbReference>
<sequence length="173" mass="16905">MNSNLVSAVFDTHAEAERAVSELRAAGVNDSAISIVAQHDGKNTTTDGSGADTQEFVGKVAAGAGIGTLLGIAALAIPGVGPLVAAGAIASAAIPAAAVTGAALGGAVGGLEKVMTDHGVSRVDASYYEGRINEGGVFVSVDTNAVGVSPDAAADMLYRSGGHSSTRTKVARA</sequence>
<dbReference type="Proteomes" id="UP001404104">
    <property type="component" value="Unassembled WGS sequence"/>
</dbReference>
<gene>
    <name evidence="1" type="ORF">ABC969_06695</name>
</gene>
<comment type="caution">
    <text evidence="1">The sequence shown here is derived from an EMBL/GenBank/DDBJ whole genome shotgun (WGS) entry which is preliminary data.</text>
</comment>
<evidence type="ECO:0000313" key="2">
    <source>
        <dbReference type="Proteomes" id="UP001404104"/>
    </source>
</evidence>
<organism evidence="1 2">
    <name type="scientific">Sphingomonas qilianensis</name>
    <dbReference type="NCBI Taxonomy" id="1736690"/>
    <lineage>
        <taxon>Bacteria</taxon>
        <taxon>Pseudomonadati</taxon>
        <taxon>Pseudomonadota</taxon>
        <taxon>Alphaproteobacteria</taxon>
        <taxon>Sphingomonadales</taxon>
        <taxon>Sphingomonadaceae</taxon>
        <taxon>Sphingomonas</taxon>
    </lineage>
</organism>
<dbReference type="EMBL" id="JBDIMF010000002">
    <property type="protein sequence ID" value="MEN2786109.1"/>
    <property type="molecule type" value="Genomic_DNA"/>
</dbReference>